<dbReference type="Pfam" id="PF13582">
    <property type="entry name" value="Reprolysin_3"/>
    <property type="match status" value="1"/>
</dbReference>
<dbReference type="AlphaFoldDB" id="A0AA50KNV5"/>
<evidence type="ECO:0000256" key="2">
    <source>
        <dbReference type="SAM" id="SignalP"/>
    </source>
</evidence>
<dbReference type="EMBL" id="CP118224">
    <property type="protein sequence ID" value="WMC10355.1"/>
    <property type="molecule type" value="Genomic_DNA"/>
</dbReference>
<feature type="domain" description="Fibronectin type-III" evidence="3">
    <location>
        <begin position="484"/>
        <end position="577"/>
    </location>
</feature>
<keyword evidence="2" id="KW-0732">Signal</keyword>
<reference evidence="4 5" key="1">
    <citation type="submission" date="2023-02" db="EMBL/GenBank/DDBJ databases">
        <title>Complete genome sequence of a novel bacterium Oceanimonas sp. NTOU-MSR1 isolated from marine coast sediment.</title>
        <authorList>
            <person name="Yang H.-T."/>
            <person name="Chen Y.-L."/>
            <person name="Ho Y.-N."/>
        </authorList>
    </citation>
    <scope>NUCLEOTIDE SEQUENCE [LARGE SCALE GENOMIC DNA]</scope>
    <source>
        <strain evidence="4 5">NTOU-MSR1</strain>
    </source>
</reference>
<dbReference type="CDD" id="cd00063">
    <property type="entry name" value="FN3"/>
    <property type="match status" value="1"/>
</dbReference>
<feature type="signal peptide" evidence="2">
    <location>
        <begin position="1"/>
        <end position="24"/>
    </location>
</feature>
<dbReference type="GO" id="GO:0008237">
    <property type="term" value="F:metallopeptidase activity"/>
    <property type="evidence" value="ECO:0007669"/>
    <property type="project" value="InterPro"/>
</dbReference>
<protein>
    <submittedName>
        <fullName evidence="4">Ig-like domain-containing protein</fullName>
    </submittedName>
</protein>
<keyword evidence="5" id="KW-1185">Reference proteome</keyword>
<feature type="region of interest" description="Disordered" evidence="1">
    <location>
        <begin position="665"/>
        <end position="693"/>
    </location>
</feature>
<dbReference type="InterPro" id="IPR024079">
    <property type="entry name" value="MetalloPept_cat_dom_sf"/>
</dbReference>
<name>A0AA50KNV5_9GAMM</name>
<dbReference type="PROSITE" id="PS50853">
    <property type="entry name" value="FN3"/>
    <property type="match status" value="1"/>
</dbReference>
<evidence type="ECO:0000313" key="5">
    <source>
        <dbReference type="Proteomes" id="UP001223802"/>
    </source>
</evidence>
<evidence type="ECO:0000256" key="1">
    <source>
        <dbReference type="SAM" id="MobiDB-lite"/>
    </source>
</evidence>
<dbReference type="InterPro" id="IPR013783">
    <property type="entry name" value="Ig-like_fold"/>
</dbReference>
<dbReference type="SUPFAM" id="SSF55486">
    <property type="entry name" value="Metalloproteases ('zincins'), catalytic domain"/>
    <property type="match status" value="1"/>
</dbReference>
<dbReference type="InterPro" id="IPR003961">
    <property type="entry name" value="FN3_dom"/>
</dbReference>
<evidence type="ECO:0000313" key="4">
    <source>
        <dbReference type="EMBL" id="WMC10355.1"/>
    </source>
</evidence>
<dbReference type="Gene3D" id="2.60.120.380">
    <property type="match status" value="1"/>
</dbReference>
<accession>A0AA50KNV5</accession>
<dbReference type="Gene3D" id="2.60.40.10">
    <property type="entry name" value="Immunoglobulins"/>
    <property type="match status" value="1"/>
</dbReference>
<dbReference type="Proteomes" id="UP001223802">
    <property type="component" value="Chromosome"/>
</dbReference>
<proteinExistence type="predicted"/>
<dbReference type="KEGG" id="ope:PU634_14940"/>
<dbReference type="InterPro" id="IPR036116">
    <property type="entry name" value="FN3_sf"/>
</dbReference>
<gene>
    <name evidence="4" type="ORF">PU634_14940</name>
</gene>
<sequence length="693" mass="72985">MNFKPSTPLAGCLMSLLVTFAAQATPGFDGNPDNLPPGRLKSQIERLPLPARQRALEWLERLNIPTQDFEFLRADQDGAIFYEDTVLPEQGEAPAIDEVAEPLTVAPEDTFFLHSRPGAGKVVFLDFDGHVLSNTAWSTAPLYARPYDTDGSPNSFSDAERSRIAEIWHRIAEDMAPFDIDVTTEAPAAFGPNVGHVLITEDTDEFGTPMPAAGAGGVAYVDVWGRSNYEYYSPALVYANNLGPYVSAWVAEAATHELGHNLGLSHDGTSTQGYYGGHGAGYVSWGPIMGVGYYAQVTQWSRGEYAGANNTQNDIQIIGNKLGIRADDHGNDLTSATPLLADAAGNIHSTSPEIDPGNLAPDNKGIIETAQDRDLFRFDTAAGPVSLTVTPAWDSFYNDGRRGANLDIRASLYDAEGKLVISADPQNDTMAHIEQTLAAGRYYLEVTGVGNSVTPYSDYGSLGMYFISGSLTPAQGDTTAPAPNPAGWWATPPTAQGTDRIDMAVHPASDDSGLVQYQFLCVAGGSGCSNSPWQEGTGYSATGLQPGTGYSFQVKARDPSGNETALSAVRSATTGNDGNQPPVAVDDSASVKLGGTLTIDVLANDSDPDGDALTISDFTQGSKGSVALVDNRLVYSSGNKRGGDTLSYTISDGQHTATAILNINISPKGQSDGDDSGDGGGGGSGKCHPKKGC</sequence>
<dbReference type="SUPFAM" id="SSF49265">
    <property type="entry name" value="Fibronectin type III"/>
    <property type="match status" value="1"/>
</dbReference>
<evidence type="ECO:0000259" key="3">
    <source>
        <dbReference type="PROSITE" id="PS50853"/>
    </source>
</evidence>
<organism evidence="4 5">
    <name type="scientific">Oceanimonas pelagia</name>
    <dbReference type="NCBI Taxonomy" id="3028314"/>
    <lineage>
        <taxon>Bacteria</taxon>
        <taxon>Pseudomonadati</taxon>
        <taxon>Pseudomonadota</taxon>
        <taxon>Gammaproteobacteria</taxon>
        <taxon>Aeromonadales</taxon>
        <taxon>Aeromonadaceae</taxon>
        <taxon>Oceanimonas</taxon>
    </lineage>
</organism>
<feature type="chain" id="PRO_5041446416" evidence="2">
    <location>
        <begin position="25"/>
        <end position="693"/>
    </location>
</feature>
<dbReference type="Pfam" id="PF17963">
    <property type="entry name" value="Big_9"/>
    <property type="match status" value="1"/>
</dbReference>
<dbReference type="RefSeq" id="WP_306761554.1">
    <property type="nucleotide sequence ID" value="NZ_CP118224.1"/>
</dbReference>
<dbReference type="Gene3D" id="3.40.390.10">
    <property type="entry name" value="Collagenase (Catalytic Domain)"/>
    <property type="match status" value="1"/>
</dbReference>